<evidence type="ECO:0000259" key="2">
    <source>
        <dbReference type="Pfam" id="PF02517"/>
    </source>
</evidence>
<feature type="transmembrane region" description="Helical" evidence="1">
    <location>
        <begin position="122"/>
        <end position="155"/>
    </location>
</feature>
<dbReference type="PANTHER" id="PTHR43592:SF15">
    <property type="entry name" value="CAAX AMINO TERMINAL PROTEASE FAMILY PROTEIN"/>
    <property type="match status" value="1"/>
</dbReference>
<dbReference type="Proteomes" id="UP001595548">
    <property type="component" value="Unassembled WGS sequence"/>
</dbReference>
<evidence type="ECO:0000313" key="4">
    <source>
        <dbReference type="Proteomes" id="UP001595548"/>
    </source>
</evidence>
<name>A0ABV7HTA1_9GAMM</name>
<dbReference type="RefSeq" id="WP_382416704.1">
    <property type="nucleotide sequence ID" value="NZ_AP031500.1"/>
</dbReference>
<dbReference type="Pfam" id="PF02517">
    <property type="entry name" value="Rce1-like"/>
    <property type="match status" value="1"/>
</dbReference>
<gene>
    <name evidence="3" type="ORF">ACFOEB_11215</name>
</gene>
<dbReference type="EMBL" id="JBHRTL010000007">
    <property type="protein sequence ID" value="MFC3155770.1"/>
    <property type="molecule type" value="Genomic_DNA"/>
</dbReference>
<feature type="transmembrane region" description="Helical" evidence="1">
    <location>
        <begin position="162"/>
        <end position="182"/>
    </location>
</feature>
<comment type="caution">
    <text evidence="3">The sequence shown here is derived from an EMBL/GenBank/DDBJ whole genome shotgun (WGS) entry which is preliminary data.</text>
</comment>
<protein>
    <submittedName>
        <fullName evidence="3">CPBP family intramembrane glutamic endopeptidase</fullName>
        <ecNumber evidence="3">3.4.-.-</ecNumber>
    </submittedName>
</protein>
<feature type="transmembrane region" description="Helical" evidence="1">
    <location>
        <begin position="12"/>
        <end position="31"/>
    </location>
</feature>
<dbReference type="GO" id="GO:0016787">
    <property type="term" value="F:hydrolase activity"/>
    <property type="evidence" value="ECO:0007669"/>
    <property type="project" value="UniProtKB-KW"/>
</dbReference>
<feature type="domain" description="CAAX prenyl protease 2/Lysostaphin resistance protein A-like" evidence="2">
    <location>
        <begin position="87"/>
        <end position="175"/>
    </location>
</feature>
<dbReference type="EC" id="3.4.-.-" evidence="3"/>
<feature type="transmembrane region" description="Helical" evidence="1">
    <location>
        <begin position="43"/>
        <end position="62"/>
    </location>
</feature>
<evidence type="ECO:0000256" key="1">
    <source>
        <dbReference type="SAM" id="Phobius"/>
    </source>
</evidence>
<reference evidence="4" key="1">
    <citation type="journal article" date="2019" name="Int. J. Syst. Evol. Microbiol.">
        <title>The Global Catalogue of Microorganisms (GCM) 10K type strain sequencing project: providing services to taxonomists for standard genome sequencing and annotation.</title>
        <authorList>
            <consortium name="The Broad Institute Genomics Platform"/>
            <consortium name="The Broad Institute Genome Sequencing Center for Infectious Disease"/>
            <person name="Wu L."/>
            <person name="Ma J."/>
        </authorList>
    </citation>
    <scope>NUCLEOTIDE SEQUENCE [LARGE SCALE GENOMIC DNA]</scope>
    <source>
        <strain evidence="4">KCTC 52141</strain>
    </source>
</reference>
<keyword evidence="1" id="KW-1133">Transmembrane helix</keyword>
<proteinExistence type="predicted"/>
<dbReference type="InterPro" id="IPR003675">
    <property type="entry name" value="Rce1/LyrA-like_dom"/>
</dbReference>
<evidence type="ECO:0000313" key="3">
    <source>
        <dbReference type="EMBL" id="MFC3155770.1"/>
    </source>
</evidence>
<keyword evidence="4" id="KW-1185">Reference proteome</keyword>
<keyword evidence="1" id="KW-0472">Membrane</keyword>
<dbReference type="PANTHER" id="PTHR43592">
    <property type="entry name" value="CAAX AMINO TERMINAL PROTEASE"/>
    <property type="match status" value="1"/>
</dbReference>
<keyword evidence="1" id="KW-0812">Transmembrane</keyword>
<keyword evidence="3" id="KW-0378">Hydrolase</keyword>
<organism evidence="3 4">
    <name type="scientific">Gilvimarinus japonicus</name>
    <dbReference type="NCBI Taxonomy" id="1796469"/>
    <lineage>
        <taxon>Bacteria</taxon>
        <taxon>Pseudomonadati</taxon>
        <taxon>Pseudomonadota</taxon>
        <taxon>Gammaproteobacteria</taxon>
        <taxon>Cellvibrionales</taxon>
        <taxon>Cellvibrionaceae</taxon>
        <taxon>Gilvimarinus</taxon>
    </lineage>
</organism>
<sequence length="197" mass="21614">MKHPDMPPFQTIVGLQAGLLGLGFILLKQLPQPTSQLGKLGPAAWLWGLIAALVTYALLAGINRYSKVMQRNTLATLGRLQPLFARLALWQLVLISALAGIGEELVFRAFLQPFISSYSNMWVGLIAASLIFALLHFMSWIYFVLALAMGLLLGAAYQLSQSLVLVMVWHGVYDLLALWVLVHAPQLLGLPAKPLAR</sequence>
<accession>A0ABV7HTA1</accession>
<feature type="transmembrane region" description="Helical" evidence="1">
    <location>
        <begin position="83"/>
        <end position="102"/>
    </location>
</feature>